<dbReference type="STRING" id="1893.SAMN02787144_102853"/>
<gene>
    <name evidence="1" type="ORF">SAMN02787144_102853</name>
</gene>
<evidence type="ECO:0000313" key="2">
    <source>
        <dbReference type="Proteomes" id="UP000181909"/>
    </source>
</evidence>
<dbReference type="AlphaFoldDB" id="A0A1K2F2V9"/>
<reference evidence="1 2" key="1">
    <citation type="submission" date="2016-11" db="EMBL/GenBank/DDBJ databases">
        <authorList>
            <person name="Jaros S."/>
            <person name="Januszkiewicz K."/>
            <person name="Wedrychowicz H."/>
        </authorList>
    </citation>
    <scope>NUCLEOTIDE SEQUENCE [LARGE SCALE GENOMIC DNA]</scope>
    <source>
        <strain evidence="1 2">OK807</strain>
    </source>
</reference>
<name>A0A1K2F2V9_STRAR</name>
<dbReference type="EMBL" id="FPJO01000028">
    <property type="protein sequence ID" value="SFY41742.1"/>
    <property type="molecule type" value="Genomic_DNA"/>
</dbReference>
<organism evidence="1 2">
    <name type="scientific">Streptomyces atratus</name>
    <dbReference type="NCBI Taxonomy" id="1893"/>
    <lineage>
        <taxon>Bacteria</taxon>
        <taxon>Bacillati</taxon>
        <taxon>Actinomycetota</taxon>
        <taxon>Actinomycetes</taxon>
        <taxon>Kitasatosporales</taxon>
        <taxon>Streptomycetaceae</taxon>
        <taxon>Streptomyces</taxon>
    </lineage>
</organism>
<sequence>MTGQGAQQLKIIPVTSSSLREGRPDLTHALATRRFKGFCKVSRSQVPRRREVFAKNSSKWGDPRAKLLDGEAWEQAKPTVLASLALPAEAGEHLAARAALLDGTYREVVGRVSANSQIVYRRGCPGGDWLHSRVVPSVVHGFGRHPDPRSGDVHEFWFWLTFRGASTLSDG</sequence>
<accession>A0A1K2F2V9</accession>
<proteinExistence type="predicted"/>
<protein>
    <submittedName>
        <fullName evidence="1">Uncharacterized protein</fullName>
    </submittedName>
</protein>
<evidence type="ECO:0000313" key="1">
    <source>
        <dbReference type="EMBL" id="SFY41742.1"/>
    </source>
</evidence>
<dbReference type="Proteomes" id="UP000181909">
    <property type="component" value="Unassembled WGS sequence"/>
</dbReference>